<evidence type="ECO:0008006" key="4">
    <source>
        <dbReference type="Google" id="ProtNLM"/>
    </source>
</evidence>
<protein>
    <recommendedName>
        <fullName evidence="4">Pol protein</fullName>
    </recommendedName>
</protein>
<sequence>MATGVVVTTPRIEVDLRVKFADFNSVEHFVLLAMDGRYDLILGMPWLMKHEPWIDWKTKSIGSTSRVKREALEVSDPSFVFNHTSEACSLDEGNLEVGVCADVEWSPSSGQELTPAGGNQLSTPEMSGGEGCRTGTEKTEVSHDFVLSRGTAPALGTNAVTEGESHESVLSGDPTSTAVPDVVSMLTSHPRVLSVEVAPAPGPGAVTGNTSHREVLSGVTTPASDAAVTEVAGYRVQRELREEGIGPIPATTRVVDALTGQELNLSDLEVDPVPFDGNLGEMEELSLPEFEWELKAGAYSELVILTPPKREMELNSSSVVDETVADDFRQRFESRRGAQIMKNPEDKYYPLLKRFSTRCLNPKPPDGLPPDRGVRHEIDLKPGSGYCVLRQWPLSKEQSDIIDAFFDKKQRAGLLRFRLKRQYRGRM</sequence>
<dbReference type="Proteomes" id="UP001209570">
    <property type="component" value="Unassembled WGS sequence"/>
</dbReference>
<comment type="caution">
    <text evidence="2">The sequence shown here is derived from an EMBL/GenBank/DDBJ whole genome shotgun (WGS) entry which is preliminary data.</text>
</comment>
<feature type="region of interest" description="Disordered" evidence="1">
    <location>
        <begin position="106"/>
        <end position="175"/>
    </location>
</feature>
<dbReference type="EMBL" id="JAKCXM010002021">
    <property type="protein sequence ID" value="KAJ0390507.1"/>
    <property type="molecule type" value="Genomic_DNA"/>
</dbReference>
<proteinExistence type="predicted"/>
<accession>A0AAD5Q0S0</accession>
<evidence type="ECO:0000313" key="2">
    <source>
        <dbReference type="EMBL" id="KAJ0390507.1"/>
    </source>
</evidence>
<feature type="compositionally biased region" description="Polar residues" evidence="1">
    <location>
        <begin position="106"/>
        <end position="125"/>
    </location>
</feature>
<keyword evidence="3" id="KW-1185">Reference proteome</keyword>
<dbReference type="InterPro" id="IPR021109">
    <property type="entry name" value="Peptidase_aspartic_dom_sf"/>
</dbReference>
<name>A0AAD5Q0S0_PYTIN</name>
<organism evidence="2 3">
    <name type="scientific">Pythium insidiosum</name>
    <name type="common">Pythiosis disease agent</name>
    <dbReference type="NCBI Taxonomy" id="114742"/>
    <lineage>
        <taxon>Eukaryota</taxon>
        <taxon>Sar</taxon>
        <taxon>Stramenopiles</taxon>
        <taxon>Oomycota</taxon>
        <taxon>Peronosporomycetes</taxon>
        <taxon>Pythiales</taxon>
        <taxon>Pythiaceae</taxon>
        <taxon>Pythium</taxon>
    </lineage>
</organism>
<evidence type="ECO:0000256" key="1">
    <source>
        <dbReference type="SAM" id="MobiDB-lite"/>
    </source>
</evidence>
<evidence type="ECO:0000313" key="3">
    <source>
        <dbReference type="Proteomes" id="UP001209570"/>
    </source>
</evidence>
<gene>
    <name evidence="2" type="ORF">P43SY_011814</name>
</gene>
<dbReference type="AlphaFoldDB" id="A0AAD5Q0S0"/>
<dbReference type="Gene3D" id="2.40.70.10">
    <property type="entry name" value="Acid Proteases"/>
    <property type="match status" value="1"/>
</dbReference>
<reference evidence="2" key="1">
    <citation type="submission" date="2021-12" db="EMBL/GenBank/DDBJ databases">
        <title>Prjna785345.</title>
        <authorList>
            <person name="Rujirawat T."/>
            <person name="Krajaejun T."/>
        </authorList>
    </citation>
    <scope>NUCLEOTIDE SEQUENCE</scope>
    <source>
        <strain evidence="2">Pi057C3</strain>
    </source>
</reference>